<gene>
    <name evidence="1" type="ORF">EJB05_09352</name>
</gene>
<evidence type="ECO:0000313" key="2">
    <source>
        <dbReference type="Proteomes" id="UP000324897"/>
    </source>
</evidence>
<name>A0A5J9W4R8_9POAL</name>
<proteinExistence type="predicted"/>
<comment type="caution">
    <text evidence="1">The sequence shown here is derived from an EMBL/GenBank/DDBJ whole genome shotgun (WGS) entry which is preliminary data.</text>
</comment>
<dbReference type="EMBL" id="RWGY01000005">
    <property type="protein sequence ID" value="TVU42927.1"/>
    <property type="molecule type" value="Genomic_DNA"/>
</dbReference>
<sequence>MHFWLQKMRQKIDTSTHLAIVIIGLSLLHGLSRQRNGSIIYEDGKLKEVLHRSENRIGGREHQRWLQRREDAFCSAITEAISGGGCYGIDAVHGYGDGCYGGSEAAAATRTTRLRWEAGEPNCWCRVLGIPNPTGKSIGSRREKIMEKSAESGMVLVRFGPAAEGLQAGWYYLRRCGRIAWTILATSGPRTPILPALLSKKIPTMKFQDLKISFVFEKQHSCCGGIYKIRAAWFQKNITLVDRSTHSHKFSTYICVMNSAYLADSSTRDGQSKEQNSSISILNNVSDNLMSDKDPEVLPFNNDIT</sequence>
<dbReference type="Gramene" id="TVU42927">
    <property type="protein sequence ID" value="TVU42927"/>
    <property type="gene ID" value="EJB05_09352"/>
</dbReference>
<dbReference type="Proteomes" id="UP000324897">
    <property type="component" value="Unassembled WGS sequence"/>
</dbReference>
<accession>A0A5J9W4R8</accession>
<dbReference type="AlphaFoldDB" id="A0A5J9W4R8"/>
<evidence type="ECO:0000313" key="1">
    <source>
        <dbReference type="EMBL" id="TVU42927.1"/>
    </source>
</evidence>
<protein>
    <submittedName>
        <fullName evidence="1">Uncharacterized protein</fullName>
    </submittedName>
</protein>
<keyword evidence="2" id="KW-1185">Reference proteome</keyword>
<organism evidence="1 2">
    <name type="scientific">Eragrostis curvula</name>
    <name type="common">weeping love grass</name>
    <dbReference type="NCBI Taxonomy" id="38414"/>
    <lineage>
        <taxon>Eukaryota</taxon>
        <taxon>Viridiplantae</taxon>
        <taxon>Streptophyta</taxon>
        <taxon>Embryophyta</taxon>
        <taxon>Tracheophyta</taxon>
        <taxon>Spermatophyta</taxon>
        <taxon>Magnoliopsida</taxon>
        <taxon>Liliopsida</taxon>
        <taxon>Poales</taxon>
        <taxon>Poaceae</taxon>
        <taxon>PACMAD clade</taxon>
        <taxon>Chloridoideae</taxon>
        <taxon>Eragrostideae</taxon>
        <taxon>Eragrostidinae</taxon>
        <taxon>Eragrostis</taxon>
    </lineage>
</organism>
<reference evidence="1 2" key="1">
    <citation type="journal article" date="2019" name="Sci. Rep.">
        <title>A high-quality genome of Eragrostis curvula grass provides insights into Poaceae evolution and supports new strategies to enhance forage quality.</title>
        <authorList>
            <person name="Carballo J."/>
            <person name="Santos B.A.C.M."/>
            <person name="Zappacosta D."/>
            <person name="Garbus I."/>
            <person name="Selva J.P."/>
            <person name="Gallo C.A."/>
            <person name="Diaz A."/>
            <person name="Albertini E."/>
            <person name="Caccamo M."/>
            <person name="Echenique V."/>
        </authorList>
    </citation>
    <scope>NUCLEOTIDE SEQUENCE [LARGE SCALE GENOMIC DNA]</scope>
    <source>
        <strain evidence="2">cv. Victoria</strain>
        <tissue evidence="1">Leaf</tissue>
    </source>
</reference>